<evidence type="ECO:0000313" key="1">
    <source>
        <dbReference type="EMBL" id="CQR73516.1"/>
    </source>
</evidence>
<accession>A0A0U1L1F9</accession>
<dbReference type="EMBL" id="CTRP01000013">
    <property type="protein sequence ID" value="CQR73516.1"/>
    <property type="molecule type" value="Genomic_DNA"/>
</dbReference>
<keyword evidence="2" id="KW-1185">Reference proteome</keyword>
<protein>
    <submittedName>
        <fullName evidence="1">Uncharacterized protein</fullName>
    </submittedName>
</protein>
<organism evidence="1 2">
    <name type="scientific">Sporomusa ovata</name>
    <dbReference type="NCBI Taxonomy" id="2378"/>
    <lineage>
        <taxon>Bacteria</taxon>
        <taxon>Bacillati</taxon>
        <taxon>Bacillota</taxon>
        <taxon>Negativicutes</taxon>
        <taxon>Selenomonadales</taxon>
        <taxon>Sporomusaceae</taxon>
        <taxon>Sporomusa</taxon>
    </lineage>
</organism>
<reference evidence="2" key="1">
    <citation type="submission" date="2015-03" db="EMBL/GenBank/DDBJ databases">
        <authorList>
            <person name="Nijsse Bart"/>
        </authorList>
    </citation>
    <scope>NUCLEOTIDE SEQUENCE [LARGE SCALE GENOMIC DNA]</scope>
</reference>
<name>A0A0U1L1F9_9FIRM</name>
<dbReference type="RefSeq" id="WP_021171481.1">
    <property type="nucleotide sequence ID" value="NZ_CTRP01000013.1"/>
</dbReference>
<sequence>MLNEECSLCYAEMQDIDSWIKIIDIVRDNFPGLETVKKMDNYKKTVYTSFALFVV</sequence>
<proteinExistence type="predicted"/>
<gene>
    <name evidence="1" type="ORF">SpAn4DRAFT_5177</name>
</gene>
<dbReference type="Proteomes" id="UP000049855">
    <property type="component" value="Unassembled WGS sequence"/>
</dbReference>
<dbReference type="AlphaFoldDB" id="A0A0U1L1F9"/>
<evidence type="ECO:0000313" key="2">
    <source>
        <dbReference type="Proteomes" id="UP000049855"/>
    </source>
</evidence>